<dbReference type="AlphaFoldDB" id="A0A7R8UW39"/>
<name>A0A7R8UW39_HERIL</name>
<sequence length="445" mass="49518">MKASLAFCLLGFYFAFLIQNALSKPIEIIYRGGDCPCAGREQKEGCEHGVLQGYGYGSISPGRGFGSGGCSAPRYRISPGNTQVKYIFDYNVEIPVEARQVNIPLTDLFARVDKILVDTGSAKVVNTDCTCTNKKAVAAGLVAPCPVIPARACGLRHNHIARYGINFIPSDGGFLSHSMRSRRSIHKKKIHQKKHAFGKLLKSDKSKRSDKSRKHKIQKRQIARGSLIEESASNFKKQYKYPEVIQYFPEVLSSNLQPGQCFTCCASNRKGSHSAPYELLCEPQSVTVKTSSGHYVKQMPVTSEAISISIPTSEARSQQHYHDSHGDDSLVELVEPSQLRTDNTFRDYMKSVVYSHNDFLNAEGSGTELVESEETQRADARLYIQKLIEDQLARSGDSRFTREYPSPPLEIIPSSTHENDNSFLIKLTQTPSQGDNRQKRMSPIA</sequence>
<feature type="chain" id="PRO_5030583074" evidence="2">
    <location>
        <begin position="24"/>
        <end position="445"/>
    </location>
</feature>
<keyword evidence="2" id="KW-0732">Signal</keyword>
<feature type="compositionally biased region" description="Basic residues" evidence="1">
    <location>
        <begin position="210"/>
        <end position="221"/>
    </location>
</feature>
<evidence type="ECO:0000256" key="1">
    <source>
        <dbReference type="SAM" id="MobiDB-lite"/>
    </source>
</evidence>
<feature type="signal peptide" evidence="2">
    <location>
        <begin position="1"/>
        <end position="23"/>
    </location>
</feature>
<dbReference type="InParanoid" id="A0A7R8UW39"/>
<protein>
    <submittedName>
        <fullName evidence="3">Uncharacterized protein</fullName>
    </submittedName>
</protein>
<feature type="region of interest" description="Disordered" evidence="1">
    <location>
        <begin position="202"/>
        <end position="221"/>
    </location>
</feature>
<dbReference type="EMBL" id="LR899012">
    <property type="protein sequence ID" value="CAD7087626.1"/>
    <property type="molecule type" value="Genomic_DNA"/>
</dbReference>
<reference evidence="3 4" key="1">
    <citation type="submission" date="2020-11" db="EMBL/GenBank/DDBJ databases">
        <authorList>
            <person name="Wallbank WR R."/>
            <person name="Pardo Diaz C."/>
            <person name="Kozak K."/>
            <person name="Martin S."/>
            <person name="Jiggins C."/>
            <person name="Moest M."/>
            <person name="Warren A I."/>
            <person name="Generalovic N T."/>
            <person name="Byers J.R.P. K."/>
            <person name="Montejo-Kovacevich G."/>
            <person name="Yen C E."/>
        </authorList>
    </citation>
    <scope>NUCLEOTIDE SEQUENCE [LARGE SCALE GENOMIC DNA]</scope>
</reference>
<evidence type="ECO:0000256" key="2">
    <source>
        <dbReference type="SAM" id="SignalP"/>
    </source>
</evidence>
<dbReference type="Proteomes" id="UP000594454">
    <property type="component" value="Chromosome 4"/>
</dbReference>
<evidence type="ECO:0000313" key="4">
    <source>
        <dbReference type="Proteomes" id="UP000594454"/>
    </source>
</evidence>
<keyword evidence="4" id="KW-1185">Reference proteome</keyword>
<accession>A0A7R8UW39</accession>
<dbReference type="FunCoup" id="A0A7R8UW39">
    <property type="interactions" value="1"/>
</dbReference>
<feature type="region of interest" description="Disordered" evidence="1">
    <location>
        <begin position="396"/>
        <end position="445"/>
    </location>
</feature>
<gene>
    <name evidence="3" type="ORF">HERILL_LOCUS10320</name>
</gene>
<organism evidence="3 4">
    <name type="scientific">Hermetia illucens</name>
    <name type="common">Black soldier fly</name>
    <dbReference type="NCBI Taxonomy" id="343691"/>
    <lineage>
        <taxon>Eukaryota</taxon>
        <taxon>Metazoa</taxon>
        <taxon>Ecdysozoa</taxon>
        <taxon>Arthropoda</taxon>
        <taxon>Hexapoda</taxon>
        <taxon>Insecta</taxon>
        <taxon>Pterygota</taxon>
        <taxon>Neoptera</taxon>
        <taxon>Endopterygota</taxon>
        <taxon>Diptera</taxon>
        <taxon>Brachycera</taxon>
        <taxon>Stratiomyomorpha</taxon>
        <taxon>Stratiomyidae</taxon>
        <taxon>Hermetiinae</taxon>
        <taxon>Hermetia</taxon>
    </lineage>
</organism>
<proteinExistence type="predicted"/>
<evidence type="ECO:0000313" key="3">
    <source>
        <dbReference type="EMBL" id="CAD7087626.1"/>
    </source>
</evidence>